<evidence type="ECO:0000256" key="9">
    <source>
        <dbReference type="SAM" id="SignalP"/>
    </source>
</evidence>
<comment type="similarity">
    <text evidence="2">Belongs to the ammonia transporter channel (TC 1.A.11.2) family.</text>
</comment>
<feature type="transmembrane region" description="Helical" evidence="8">
    <location>
        <begin position="250"/>
        <end position="273"/>
    </location>
</feature>
<dbReference type="Pfam" id="PF00909">
    <property type="entry name" value="Ammonium_transp"/>
    <property type="match status" value="1"/>
</dbReference>
<evidence type="ECO:0000256" key="2">
    <source>
        <dbReference type="ARBA" id="ARBA00005887"/>
    </source>
</evidence>
<keyword evidence="7" id="KW-0924">Ammonia transport</keyword>
<feature type="transmembrane region" description="Helical" evidence="8">
    <location>
        <begin position="179"/>
        <end position="199"/>
    </location>
</feature>
<dbReference type="EMBL" id="JBBYHV010000002">
    <property type="protein sequence ID" value="MEL1251682.1"/>
    <property type="molecule type" value="Genomic_DNA"/>
</dbReference>
<feature type="transmembrane region" description="Helical" evidence="8">
    <location>
        <begin position="97"/>
        <end position="116"/>
    </location>
</feature>
<keyword evidence="3" id="KW-0813">Transport</keyword>
<evidence type="ECO:0000256" key="3">
    <source>
        <dbReference type="ARBA" id="ARBA00022448"/>
    </source>
</evidence>
<feature type="domain" description="Ammonium transporter AmtB-like" evidence="10">
    <location>
        <begin position="62"/>
        <end position="451"/>
    </location>
</feature>
<name>A0ABU9IHS6_9SPHN</name>
<dbReference type="PANTHER" id="PTHR11730:SF62">
    <property type="entry name" value="AMMONIUM TRANSPORTER SLL1017-RELATED"/>
    <property type="match status" value="1"/>
</dbReference>
<comment type="caution">
    <text evidence="11">The sequence shown here is derived from an EMBL/GenBank/DDBJ whole genome shotgun (WGS) entry which is preliminary data.</text>
</comment>
<evidence type="ECO:0000256" key="5">
    <source>
        <dbReference type="ARBA" id="ARBA00022989"/>
    </source>
</evidence>
<evidence type="ECO:0000313" key="12">
    <source>
        <dbReference type="Proteomes" id="UP001497045"/>
    </source>
</evidence>
<feature type="chain" id="PRO_5045531208" evidence="9">
    <location>
        <begin position="25"/>
        <end position="458"/>
    </location>
</feature>
<dbReference type="InterPro" id="IPR029020">
    <property type="entry name" value="Ammonium/urea_transptr"/>
</dbReference>
<evidence type="ECO:0000313" key="11">
    <source>
        <dbReference type="EMBL" id="MEL1251682.1"/>
    </source>
</evidence>
<feature type="transmembrane region" description="Helical" evidence="8">
    <location>
        <begin position="399"/>
        <end position="424"/>
    </location>
</feature>
<evidence type="ECO:0000259" key="10">
    <source>
        <dbReference type="Pfam" id="PF00909"/>
    </source>
</evidence>
<feature type="transmembrane region" description="Helical" evidence="8">
    <location>
        <begin position="323"/>
        <end position="341"/>
    </location>
</feature>
<dbReference type="RefSeq" id="WP_341674228.1">
    <property type="nucleotide sequence ID" value="NZ_JBBYHV010000002.1"/>
</dbReference>
<evidence type="ECO:0000256" key="8">
    <source>
        <dbReference type="SAM" id="Phobius"/>
    </source>
</evidence>
<dbReference type="Gene3D" id="1.10.3430.10">
    <property type="entry name" value="Ammonium transporter AmtB like domains"/>
    <property type="match status" value="1"/>
</dbReference>
<dbReference type="PROSITE" id="PS01219">
    <property type="entry name" value="AMMONIUM_TRANSP"/>
    <property type="match status" value="1"/>
</dbReference>
<organism evidence="11 12">
    <name type="scientific">Aurantiacibacter gilvus</name>
    <dbReference type="NCBI Taxonomy" id="3139141"/>
    <lineage>
        <taxon>Bacteria</taxon>
        <taxon>Pseudomonadati</taxon>
        <taxon>Pseudomonadota</taxon>
        <taxon>Alphaproteobacteria</taxon>
        <taxon>Sphingomonadales</taxon>
        <taxon>Erythrobacteraceae</taxon>
        <taxon>Aurantiacibacter</taxon>
    </lineage>
</organism>
<gene>
    <name evidence="11" type="ORF">AAEO60_13475</name>
</gene>
<feature type="transmembrane region" description="Helical" evidence="8">
    <location>
        <begin position="154"/>
        <end position="172"/>
    </location>
</feature>
<evidence type="ECO:0000256" key="4">
    <source>
        <dbReference type="ARBA" id="ARBA00022692"/>
    </source>
</evidence>
<reference evidence="11 12" key="1">
    <citation type="submission" date="2024-04" db="EMBL/GenBank/DDBJ databases">
        <title>Aurantiacibacter sp. DGU6 16S ribosomal RNA gene Genome sequencing and assembly.</title>
        <authorList>
            <person name="Park S."/>
        </authorList>
    </citation>
    <scope>NUCLEOTIDE SEQUENCE [LARGE SCALE GENOMIC DNA]</scope>
    <source>
        <strain evidence="11 12">DGU6</strain>
    </source>
</reference>
<accession>A0ABU9IHS6</accession>
<keyword evidence="9" id="KW-0732">Signal</keyword>
<dbReference type="InterPro" id="IPR019879">
    <property type="entry name" value="Ammonium_transptr_marine"/>
</dbReference>
<dbReference type="Proteomes" id="UP001497045">
    <property type="component" value="Unassembled WGS sequence"/>
</dbReference>
<dbReference type="SUPFAM" id="SSF111352">
    <property type="entry name" value="Ammonium transporter"/>
    <property type="match status" value="1"/>
</dbReference>
<evidence type="ECO:0000256" key="1">
    <source>
        <dbReference type="ARBA" id="ARBA00004141"/>
    </source>
</evidence>
<comment type="subcellular location">
    <subcellularLocation>
        <location evidence="1">Membrane</location>
        <topology evidence="1">Multi-pass membrane protein</topology>
    </subcellularLocation>
</comment>
<evidence type="ECO:0000256" key="6">
    <source>
        <dbReference type="ARBA" id="ARBA00023136"/>
    </source>
</evidence>
<feature type="signal peptide" evidence="9">
    <location>
        <begin position="1"/>
        <end position="24"/>
    </location>
</feature>
<dbReference type="InterPro" id="IPR018047">
    <property type="entry name" value="Ammonium_transpt_CS"/>
</dbReference>
<proteinExistence type="inferred from homology"/>
<dbReference type="PANTHER" id="PTHR11730">
    <property type="entry name" value="AMMONIUM TRANSPORTER"/>
    <property type="match status" value="1"/>
</dbReference>
<keyword evidence="4 8" id="KW-0812">Transmembrane</keyword>
<dbReference type="NCBIfam" id="TIGR03644">
    <property type="entry name" value="marine_trans_1"/>
    <property type="match status" value="1"/>
</dbReference>
<sequence>MKSAIWKLGAVGLTALLASSPAFAAVAEAPVAEVAEAVAEVAEPAADAVGGGTAYIFNTLLFLIGGFLVMWMAAGFAMLEAGLVRAKNTSTQCLKNIGLYSIAGLMFWVVGYNIAYPGFAEDSMGLIGGFSGIYSMQGVGEADIDTGYSVASDWFFQMVFCATTASIVSGTLAERIKIVPFFIFVTVLTGLIYPVVVSWEWGGGYLDSQWGFSDFAGSTLVHSTGGWAALIGAIILGARIGRYTDGKVNVFPGTNIPLATLGTFILWLGWFGFNGASQLAMGTVGDVSDVSKIFVNTNMAACGGVVIAIILTQIRYKKADVTMAMNGALAGLVSITAEPLAPTVGQSILIGMIGGAIVVFTVPLLDKLKIDDVVGAIPVHLFAGIWGTLVVAWTGDATFSGQLVGVLLTAVWVSAASAVIWLALKYTIGLRPSAEIETAGLDIHEIGVEAYPGLANQA</sequence>
<keyword evidence="5 8" id="KW-1133">Transmembrane helix</keyword>
<keyword evidence="12" id="KW-1185">Reference proteome</keyword>
<evidence type="ECO:0000256" key="7">
    <source>
        <dbReference type="ARBA" id="ARBA00023177"/>
    </source>
</evidence>
<dbReference type="InterPro" id="IPR024041">
    <property type="entry name" value="NH4_transpt_AmtB-like_dom"/>
</dbReference>
<keyword evidence="6 8" id="KW-0472">Membrane</keyword>
<feature type="transmembrane region" description="Helical" evidence="8">
    <location>
        <begin position="219"/>
        <end position="238"/>
    </location>
</feature>
<feature type="transmembrane region" description="Helical" evidence="8">
    <location>
        <begin position="347"/>
        <end position="366"/>
    </location>
</feature>
<feature type="transmembrane region" description="Helical" evidence="8">
    <location>
        <begin position="55"/>
        <end position="76"/>
    </location>
</feature>
<feature type="transmembrane region" description="Helical" evidence="8">
    <location>
        <begin position="293"/>
        <end position="311"/>
    </location>
</feature>
<protein>
    <submittedName>
        <fullName evidence="11">Ammonium transporter</fullName>
    </submittedName>
</protein>
<feature type="transmembrane region" description="Helical" evidence="8">
    <location>
        <begin position="373"/>
        <end position="393"/>
    </location>
</feature>